<reference evidence="2 3" key="1">
    <citation type="submission" date="2016-11" db="EMBL/GenBank/DDBJ databases">
        <authorList>
            <person name="Jaros S."/>
            <person name="Januszkiewicz K."/>
            <person name="Wedrychowicz H."/>
        </authorList>
    </citation>
    <scope>NUCLEOTIDE SEQUENCE [LARGE SCALE GENOMIC DNA]</scope>
    <source>
        <strain evidence="2 3">DSM 21986</strain>
    </source>
</reference>
<name>A0A1M5HV93_9BACT</name>
<dbReference type="EMBL" id="FQUS01000021">
    <property type="protein sequence ID" value="SHG19827.1"/>
    <property type="molecule type" value="Genomic_DNA"/>
</dbReference>
<dbReference type="SUPFAM" id="SSF48452">
    <property type="entry name" value="TPR-like"/>
    <property type="match status" value="1"/>
</dbReference>
<organism evidence="2 3">
    <name type="scientific">Fodinibius roseus</name>
    <dbReference type="NCBI Taxonomy" id="1194090"/>
    <lineage>
        <taxon>Bacteria</taxon>
        <taxon>Pseudomonadati</taxon>
        <taxon>Balneolota</taxon>
        <taxon>Balneolia</taxon>
        <taxon>Balneolales</taxon>
        <taxon>Balneolaceae</taxon>
        <taxon>Fodinibius</taxon>
    </lineage>
</organism>
<evidence type="ECO:0000256" key="1">
    <source>
        <dbReference type="SAM" id="MobiDB-lite"/>
    </source>
</evidence>
<dbReference type="Proteomes" id="UP000184041">
    <property type="component" value="Unassembled WGS sequence"/>
</dbReference>
<evidence type="ECO:0000313" key="2">
    <source>
        <dbReference type="EMBL" id="SHG19827.1"/>
    </source>
</evidence>
<gene>
    <name evidence="2" type="ORF">SAMN05443144_12130</name>
</gene>
<sequence>MRTTAAALAVMLVWLGGCDLDVSNPNSATEDEVLESADGIRAYVVGMQGTYAGDVYADIILNTGVTTREMAINTTFSSLIELEEGGVALPPENSRTNSIWNGLTRMINMCDQILANAPGTITDEAELSGIMALTSVYKAMSLGYLIQTFEQAPIQAGNEVEFSSRDQVLSEVLTLLDNAQTQIAGTPPSSDFNSSVMLSGFDLENTIYAMQARYHLLAGNYQEAIDATGEIDPSATSVFSFDGSASRNPVYDAVASGDEGQEYAPRDNFGTQFTEAGDDRMDFYLISEDTTSTPNGFEIDELGGFYTTPASSIPVYLPGEMNLIRAEAYVRMNQPGLAVDEINAIRTKEPADDPFGVGADLPPYSGSMDEESLLEEIYYQRSAEMYLSGMRFEDARRLGRPVPPDNPPLTSERNRVYYPYPSQERQNNPNTPADPEI</sequence>
<dbReference type="Gene3D" id="1.25.40.390">
    <property type="match status" value="1"/>
</dbReference>
<accession>A0A1M5HV93</accession>
<dbReference type="InterPro" id="IPR011990">
    <property type="entry name" value="TPR-like_helical_dom_sf"/>
</dbReference>
<keyword evidence="3" id="KW-1185">Reference proteome</keyword>
<protein>
    <submittedName>
        <fullName evidence="2">Starch-binding associating with outer membrane</fullName>
    </submittedName>
</protein>
<dbReference type="STRING" id="1194090.SAMN05443144_12130"/>
<evidence type="ECO:0000313" key="3">
    <source>
        <dbReference type="Proteomes" id="UP000184041"/>
    </source>
</evidence>
<dbReference type="GO" id="GO:0009279">
    <property type="term" value="C:cell outer membrane"/>
    <property type="evidence" value="ECO:0007669"/>
    <property type="project" value="UniProtKB-SubCell"/>
</dbReference>
<dbReference type="AlphaFoldDB" id="A0A1M5HV93"/>
<proteinExistence type="predicted"/>
<feature type="region of interest" description="Disordered" evidence="1">
    <location>
        <begin position="397"/>
        <end position="437"/>
    </location>
</feature>
<dbReference type="PROSITE" id="PS51257">
    <property type="entry name" value="PROKAR_LIPOPROTEIN"/>
    <property type="match status" value="1"/>
</dbReference>